<keyword evidence="1" id="KW-0472">Membrane</keyword>
<dbReference type="OrthoDB" id="9797595at2"/>
<accession>A0A2U2HEB8</accession>
<evidence type="ECO:0000313" key="2">
    <source>
        <dbReference type="EMBL" id="PWF41739.1"/>
    </source>
</evidence>
<evidence type="ECO:0000256" key="1">
    <source>
        <dbReference type="SAM" id="Phobius"/>
    </source>
</evidence>
<keyword evidence="1" id="KW-1133">Transmembrane helix</keyword>
<dbReference type="RefSeq" id="WP_106759877.1">
    <property type="nucleotide sequence ID" value="NZ_PXWF02000309.1"/>
</dbReference>
<protein>
    <submittedName>
        <fullName evidence="2">Uncharacterized protein</fullName>
    </submittedName>
</protein>
<gene>
    <name evidence="2" type="ORF">C7C56_023990</name>
</gene>
<keyword evidence="3" id="KW-1185">Reference proteome</keyword>
<dbReference type="PANTHER" id="PTHR33824:SF7">
    <property type="entry name" value="POLYKETIDE CYCLASE_DEHYDRASE AND LIPID TRANSPORT SUPERFAMILY PROTEIN"/>
    <property type="match status" value="1"/>
</dbReference>
<name>A0A2U2HEB8_9BURK</name>
<comment type="caution">
    <text evidence="2">The sequence shown here is derived from an EMBL/GenBank/DDBJ whole genome shotgun (WGS) entry which is preliminary data.</text>
</comment>
<dbReference type="AlphaFoldDB" id="A0A2U2HEB8"/>
<dbReference type="Pfam" id="PF10604">
    <property type="entry name" value="Polyketide_cyc2"/>
    <property type="match status" value="1"/>
</dbReference>
<reference evidence="2 3" key="1">
    <citation type="submission" date="2018-04" db="EMBL/GenBank/DDBJ databases">
        <title>Massilia violaceinigra sp. nov., a novel purple-pigmented bacterium isolated from Tianshan glacier, Xinjiang, China.</title>
        <authorList>
            <person name="Wang H."/>
        </authorList>
    </citation>
    <scope>NUCLEOTIDE SEQUENCE [LARGE SCALE GENOMIC DNA]</scope>
    <source>
        <strain evidence="2 3">B448-2</strain>
    </source>
</reference>
<dbReference type="InterPro" id="IPR047137">
    <property type="entry name" value="ORF3"/>
</dbReference>
<dbReference type="InterPro" id="IPR019587">
    <property type="entry name" value="Polyketide_cyclase/dehydratase"/>
</dbReference>
<proteinExistence type="predicted"/>
<dbReference type="EMBL" id="PXWF02000309">
    <property type="protein sequence ID" value="PWF41739.1"/>
    <property type="molecule type" value="Genomic_DNA"/>
</dbReference>
<dbReference type="CDD" id="cd07817">
    <property type="entry name" value="SRPBCC_8"/>
    <property type="match status" value="1"/>
</dbReference>
<feature type="transmembrane region" description="Helical" evidence="1">
    <location>
        <begin position="20"/>
        <end position="38"/>
    </location>
</feature>
<evidence type="ECO:0000313" key="3">
    <source>
        <dbReference type="Proteomes" id="UP000241421"/>
    </source>
</evidence>
<dbReference type="Gene3D" id="3.30.530.20">
    <property type="match status" value="1"/>
</dbReference>
<keyword evidence="1" id="KW-0812">Transmembrane</keyword>
<dbReference type="Proteomes" id="UP000241421">
    <property type="component" value="Unassembled WGS sequence"/>
</dbReference>
<sequence length="403" mass="43619">MKQTSERDPQQRGALDSTAKWGKLAGTAAVGALAMYLFDPERGRDRRAQSGRQLRGMGKKTGTVLDQAMSGVKHRLGGVRETMSHLQLRGDAGQRSLVEHVRAAVEDAVSNPMALSIDAEDGRVTVGGLVLDSERRGLLAAVRAVSGVRDVNDRTETLERPEDSAAIRKLTASFQGADGAWKPVARNAAMVGGGALGLYGLMRRSPMAMVLGLAGVALMVRNMRGGDKSQGMRQTSGARDKAQTVSFEKTIHIDAAPEQVYDFWSNYENFPRFMSYVVEVRDLGRQRSHWIVKGPGGTEYQWNAVLTEASRPRRLAWRSEPGAEVENAGSVEFEPSRGGTRATVRMSYKPPVGVVGQTVAKLLRTDPQHELGADLARMKSAIERGITPRDMAQASAGAGKSLH</sequence>
<dbReference type="InterPro" id="IPR023393">
    <property type="entry name" value="START-like_dom_sf"/>
</dbReference>
<dbReference type="PANTHER" id="PTHR33824">
    <property type="entry name" value="POLYKETIDE CYCLASE/DEHYDRASE AND LIPID TRANSPORT SUPERFAMILY PROTEIN"/>
    <property type="match status" value="1"/>
</dbReference>
<dbReference type="SUPFAM" id="SSF55961">
    <property type="entry name" value="Bet v1-like"/>
    <property type="match status" value="1"/>
</dbReference>
<organism evidence="2 3">
    <name type="scientific">Massilia glaciei</name>
    <dbReference type="NCBI Taxonomy" id="1524097"/>
    <lineage>
        <taxon>Bacteria</taxon>
        <taxon>Pseudomonadati</taxon>
        <taxon>Pseudomonadota</taxon>
        <taxon>Betaproteobacteria</taxon>
        <taxon>Burkholderiales</taxon>
        <taxon>Oxalobacteraceae</taxon>
        <taxon>Telluria group</taxon>
        <taxon>Massilia</taxon>
    </lineage>
</organism>